<dbReference type="AlphaFoldDB" id="A0A8E2F9H5"/>
<sequence length="476" mass="53416">MKLGLQVGMYFQRPWQGAAPGSLPDMSVSQEVFARFSLQNSADQACVIVSLGTEMNSHLDRGSSVGWKNKDDRPYVQELTQSGNKRCFTNKSGNKLKIRNEKKLESKGELTPGDTSAVTKALVPHAGPGNGVNPDFGEIPLPGDNLGDNGWNDDRIDQGPISGSNLIIQSKRSIDGPGVAPFDESDVGTVSILEERTSPTDISTGTKKLRLCNIQVNSDTYPAYPDYYQDPNTQKNFDSSPLAVGVKKYSHNSTAQTISRFFANWMENSAATTRDCNWIRRWMVNQINPGGGAYSVAKLLAKELGSRYNLDRLTVFLTNANRIKGKFFQFTTAVSFQDFNNLQAGDEQLAFMKELGMVFTYINNADVAQSFCTSYNGMLNVLDQFDQWYTAYGPDRTTSNLRNEFSRHVRTDLDQVVLDGRRYANMLYNTYKRVGLVWRLWWAAKWYSMFQRGSPFYQYGQIKIDFGCANLPPTRV</sequence>
<evidence type="ECO:0000313" key="1">
    <source>
        <dbReference type="EMBL" id="OCL13057.1"/>
    </source>
</evidence>
<protein>
    <submittedName>
        <fullName evidence="1">Uncharacterized protein</fullName>
    </submittedName>
</protein>
<dbReference type="OrthoDB" id="3675060at2759"/>
<evidence type="ECO:0000313" key="2">
    <source>
        <dbReference type="Proteomes" id="UP000250140"/>
    </source>
</evidence>
<keyword evidence="2" id="KW-1185">Reference proteome</keyword>
<gene>
    <name evidence="1" type="ORF">AOQ84DRAFT_372514</name>
</gene>
<organism evidence="1 2">
    <name type="scientific">Glonium stellatum</name>
    <dbReference type="NCBI Taxonomy" id="574774"/>
    <lineage>
        <taxon>Eukaryota</taxon>
        <taxon>Fungi</taxon>
        <taxon>Dikarya</taxon>
        <taxon>Ascomycota</taxon>
        <taxon>Pezizomycotina</taxon>
        <taxon>Dothideomycetes</taxon>
        <taxon>Pleosporomycetidae</taxon>
        <taxon>Gloniales</taxon>
        <taxon>Gloniaceae</taxon>
        <taxon>Glonium</taxon>
    </lineage>
</organism>
<accession>A0A8E2F9H5</accession>
<proteinExistence type="predicted"/>
<dbReference type="Proteomes" id="UP000250140">
    <property type="component" value="Unassembled WGS sequence"/>
</dbReference>
<reference evidence="1 2" key="1">
    <citation type="journal article" date="2016" name="Nat. Commun.">
        <title>Ectomycorrhizal ecology is imprinted in the genome of the dominant symbiotic fungus Cenococcum geophilum.</title>
        <authorList>
            <consortium name="DOE Joint Genome Institute"/>
            <person name="Peter M."/>
            <person name="Kohler A."/>
            <person name="Ohm R.A."/>
            <person name="Kuo A."/>
            <person name="Krutzmann J."/>
            <person name="Morin E."/>
            <person name="Arend M."/>
            <person name="Barry K.W."/>
            <person name="Binder M."/>
            <person name="Choi C."/>
            <person name="Clum A."/>
            <person name="Copeland A."/>
            <person name="Grisel N."/>
            <person name="Haridas S."/>
            <person name="Kipfer T."/>
            <person name="LaButti K."/>
            <person name="Lindquist E."/>
            <person name="Lipzen A."/>
            <person name="Maire R."/>
            <person name="Meier B."/>
            <person name="Mihaltcheva S."/>
            <person name="Molinier V."/>
            <person name="Murat C."/>
            <person name="Poggeler S."/>
            <person name="Quandt C.A."/>
            <person name="Sperisen C."/>
            <person name="Tritt A."/>
            <person name="Tisserant E."/>
            <person name="Crous P.W."/>
            <person name="Henrissat B."/>
            <person name="Nehls U."/>
            <person name="Egli S."/>
            <person name="Spatafora J.W."/>
            <person name="Grigoriev I.V."/>
            <person name="Martin F.M."/>
        </authorList>
    </citation>
    <scope>NUCLEOTIDE SEQUENCE [LARGE SCALE GENOMIC DNA]</scope>
    <source>
        <strain evidence="1 2">CBS 207.34</strain>
    </source>
</reference>
<name>A0A8E2F9H5_9PEZI</name>
<dbReference type="EMBL" id="KV748790">
    <property type="protein sequence ID" value="OCL13057.1"/>
    <property type="molecule type" value="Genomic_DNA"/>
</dbReference>